<evidence type="ECO:0000256" key="1">
    <source>
        <dbReference type="PIRSR" id="PIRSR607822-1"/>
    </source>
</evidence>
<comment type="caution">
    <text evidence="2">The sequence shown here is derived from an EMBL/GenBank/DDBJ whole genome shotgun (WGS) entry which is preliminary data.</text>
</comment>
<dbReference type="SMART" id="SM01260">
    <property type="entry name" value="LANC_like"/>
    <property type="match status" value="1"/>
</dbReference>
<dbReference type="Pfam" id="PF05147">
    <property type="entry name" value="LANC_like"/>
    <property type="match status" value="1"/>
</dbReference>
<dbReference type="AlphaFoldDB" id="A0AA40XX84"/>
<dbReference type="GO" id="GO:0046872">
    <property type="term" value="F:metal ion binding"/>
    <property type="evidence" value="ECO:0007669"/>
    <property type="project" value="UniProtKB-KW"/>
</dbReference>
<dbReference type="PRINTS" id="PR01950">
    <property type="entry name" value="LANCSUPER"/>
</dbReference>
<dbReference type="EMBL" id="JADUNO010000010">
    <property type="protein sequence ID" value="MBH1638851.1"/>
    <property type="molecule type" value="Genomic_DNA"/>
</dbReference>
<dbReference type="Gene3D" id="1.50.10.20">
    <property type="match status" value="1"/>
</dbReference>
<protein>
    <recommendedName>
        <fullName evidence="4">Lanthionine synthetase C family protein</fullName>
    </recommendedName>
</protein>
<accession>A0AA40XX84</accession>
<dbReference type="InterPro" id="IPR007822">
    <property type="entry name" value="LANC-like"/>
</dbReference>
<keyword evidence="1" id="KW-0479">Metal-binding</keyword>
<evidence type="ECO:0000313" key="2">
    <source>
        <dbReference type="EMBL" id="MBH1638851.1"/>
    </source>
</evidence>
<dbReference type="Proteomes" id="UP000616785">
    <property type="component" value="Unassembled WGS sequence"/>
</dbReference>
<organism evidence="2 3">
    <name type="scientific">Stenotrophomonas maltophilia</name>
    <name type="common">Pseudomonas maltophilia</name>
    <name type="synonym">Xanthomonas maltophilia</name>
    <dbReference type="NCBI Taxonomy" id="40324"/>
    <lineage>
        <taxon>Bacteria</taxon>
        <taxon>Pseudomonadati</taxon>
        <taxon>Pseudomonadota</taxon>
        <taxon>Gammaproteobacteria</taxon>
        <taxon>Lysobacterales</taxon>
        <taxon>Lysobacteraceae</taxon>
        <taxon>Stenotrophomonas</taxon>
        <taxon>Stenotrophomonas maltophilia group</taxon>
    </lineage>
</organism>
<keyword evidence="1" id="KW-0862">Zinc</keyword>
<evidence type="ECO:0008006" key="4">
    <source>
        <dbReference type="Google" id="ProtNLM"/>
    </source>
</evidence>
<feature type="binding site" evidence="1">
    <location>
        <position position="273"/>
    </location>
    <ligand>
        <name>Zn(2+)</name>
        <dbReference type="ChEBI" id="CHEBI:29105"/>
    </ligand>
</feature>
<gene>
    <name evidence="2" type="ORF">I5U57_05225</name>
</gene>
<feature type="binding site" evidence="1">
    <location>
        <position position="274"/>
    </location>
    <ligand>
        <name>Zn(2+)</name>
        <dbReference type="ChEBI" id="CHEBI:29105"/>
    </ligand>
</feature>
<dbReference type="SUPFAM" id="SSF158745">
    <property type="entry name" value="LanC-like"/>
    <property type="match status" value="1"/>
</dbReference>
<evidence type="ECO:0000313" key="3">
    <source>
        <dbReference type="Proteomes" id="UP000616785"/>
    </source>
</evidence>
<proteinExistence type="predicted"/>
<name>A0AA40XX84_STEMA</name>
<sequence length="361" mass="38551">MNIQDSASVVAAIARAVAHSPPSRTAELARGDSGRVVLLGTCLALDGGRDELALLSKEIDRVLQQLKDAAMGPALFTGLAGAFWTLRHFAASAAIQHQLDGYDSILLPKRLLHAPLDMITGLSGIAIYAATSEKSQLSKACALELETVLHRPVRPGEDLGISHGVAGTLLASITVARRKAADVSDRFCAALRRACEDYCSVIEEQKFVVGYSANDGKFGRLAWCYGPLCSALVLAGAGVLFSEVRFTSAAMEIMRGVDGRERHLWGVEDYGLCHGIAGVALMLSEIERLTGGSFSSTKLAINEATDTATGILQSQIISLGPDQSCGEFSLLGGQWGLLLWWITQRFPEAPAYWKALFVGDM</sequence>
<reference evidence="2" key="1">
    <citation type="submission" date="2020-11" db="EMBL/GenBank/DDBJ databases">
        <title>Enhanced detection system for hospital associated transmission using whole genome sequencing surveillance.</title>
        <authorList>
            <person name="Harrison L.H."/>
            <person name="Van Tyne D."/>
            <person name="Marsh J.W."/>
            <person name="Griffith M.P."/>
            <person name="Snyder D.J."/>
            <person name="Cooper V.S."/>
            <person name="Mustapha M."/>
        </authorList>
    </citation>
    <scope>NUCLEOTIDE SEQUENCE</scope>
    <source>
        <strain evidence="2">STEN00092</strain>
    </source>
</reference>
<dbReference type="GO" id="GO:0031179">
    <property type="term" value="P:peptide modification"/>
    <property type="evidence" value="ECO:0007669"/>
    <property type="project" value="InterPro"/>
</dbReference>
<feature type="binding site" evidence="1">
    <location>
        <position position="224"/>
    </location>
    <ligand>
        <name>Zn(2+)</name>
        <dbReference type="ChEBI" id="CHEBI:29105"/>
    </ligand>
</feature>